<dbReference type="PANTHER" id="PTHR30015:SF7">
    <property type="entry name" value="TYPE IV METHYL-DIRECTED RESTRICTION ENZYME ECOKMRR"/>
    <property type="match status" value="1"/>
</dbReference>
<proteinExistence type="predicted"/>
<gene>
    <name evidence="2" type="ORF">SAMN05660477_00465</name>
</gene>
<dbReference type="Pfam" id="PF04471">
    <property type="entry name" value="Mrr_cat"/>
    <property type="match status" value="1"/>
</dbReference>
<dbReference type="EMBL" id="FUYZ01000001">
    <property type="protein sequence ID" value="SKB64527.1"/>
    <property type="molecule type" value="Genomic_DNA"/>
</dbReference>
<dbReference type="InterPro" id="IPR011856">
    <property type="entry name" value="tRNA_endonuc-like_dom_sf"/>
</dbReference>
<dbReference type="InterPro" id="IPR052906">
    <property type="entry name" value="Type_IV_Methyl-Rstrct_Enzyme"/>
</dbReference>
<accession>A0A1T5CYT3</accession>
<protein>
    <submittedName>
        <fullName evidence="2">Restriction endonuclease</fullName>
    </submittedName>
</protein>
<evidence type="ECO:0000313" key="3">
    <source>
        <dbReference type="Proteomes" id="UP000191112"/>
    </source>
</evidence>
<dbReference type="STRING" id="619805.SAMN05660477_00465"/>
<evidence type="ECO:0000313" key="2">
    <source>
        <dbReference type="EMBL" id="SKB64527.1"/>
    </source>
</evidence>
<dbReference type="OrthoDB" id="9803736at2"/>
<dbReference type="Proteomes" id="UP000191112">
    <property type="component" value="Unassembled WGS sequence"/>
</dbReference>
<sequence>MRKKFIKKEKAKRKHLKHLKKIASRNTVTNVPRKVRLNRAGKELNMSMPRIIEILSRNNISVEYNPNVMLSEEAMRVLFEKEFDENPIFLSDPTYDILEWIREDIKNLDRITPDNFENLIITLLIKKGYSVEKSGRTNQADGGIDVIAYKKDIVNIIIAVQIKYKINTDKKVTTGEVRDFLGAMKLVDYFNAGMLVTNTFFTEDSKWLEGKEFNLELKDSHDIQNWLKDNFVTNKKIDKELELTNKNSIYLNF</sequence>
<dbReference type="RefSeq" id="WP_079665747.1">
    <property type="nucleotide sequence ID" value="NZ_FUYZ01000001.1"/>
</dbReference>
<organism evidence="2 3">
    <name type="scientific">Soonwooa buanensis</name>
    <dbReference type="NCBI Taxonomy" id="619805"/>
    <lineage>
        <taxon>Bacteria</taxon>
        <taxon>Pseudomonadati</taxon>
        <taxon>Bacteroidota</taxon>
        <taxon>Flavobacteriia</taxon>
        <taxon>Flavobacteriales</taxon>
        <taxon>Weeksellaceae</taxon>
        <taxon>Chryseobacterium group</taxon>
        <taxon>Soonwooa</taxon>
    </lineage>
</organism>
<evidence type="ECO:0000259" key="1">
    <source>
        <dbReference type="Pfam" id="PF04471"/>
    </source>
</evidence>
<dbReference type="GO" id="GO:0009307">
    <property type="term" value="P:DNA restriction-modification system"/>
    <property type="evidence" value="ECO:0007669"/>
    <property type="project" value="InterPro"/>
</dbReference>
<dbReference type="AlphaFoldDB" id="A0A1T5CYT3"/>
<keyword evidence="2" id="KW-0540">Nuclease</keyword>
<keyword evidence="2" id="KW-0378">Hydrolase</keyword>
<dbReference type="InterPro" id="IPR007560">
    <property type="entry name" value="Restrct_endonuc_IV_Mrr"/>
</dbReference>
<reference evidence="2 3" key="1">
    <citation type="submission" date="2017-02" db="EMBL/GenBank/DDBJ databases">
        <authorList>
            <person name="Peterson S.W."/>
        </authorList>
    </citation>
    <scope>NUCLEOTIDE SEQUENCE [LARGE SCALE GENOMIC DNA]</scope>
    <source>
        <strain evidence="2 3">DSM 22323</strain>
    </source>
</reference>
<dbReference type="GO" id="GO:0003677">
    <property type="term" value="F:DNA binding"/>
    <property type="evidence" value="ECO:0007669"/>
    <property type="project" value="InterPro"/>
</dbReference>
<dbReference type="Gene3D" id="3.40.1350.10">
    <property type="match status" value="1"/>
</dbReference>
<dbReference type="PANTHER" id="PTHR30015">
    <property type="entry name" value="MRR RESTRICTION SYSTEM PROTEIN"/>
    <property type="match status" value="1"/>
</dbReference>
<name>A0A1T5CYT3_9FLAO</name>
<dbReference type="InterPro" id="IPR011335">
    <property type="entry name" value="Restrct_endonuc-II-like"/>
</dbReference>
<feature type="domain" description="Restriction endonuclease type IV Mrr" evidence="1">
    <location>
        <begin position="108"/>
        <end position="227"/>
    </location>
</feature>
<dbReference type="GO" id="GO:0015666">
    <property type="term" value="F:restriction endodeoxyribonuclease activity"/>
    <property type="evidence" value="ECO:0007669"/>
    <property type="project" value="TreeGrafter"/>
</dbReference>
<dbReference type="SUPFAM" id="SSF52980">
    <property type="entry name" value="Restriction endonuclease-like"/>
    <property type="match status" value="1"/>
</dbReference>
<keyword evidence="2" id="KW-0255">Endonuclease</keyword>
<keyword evidence="3" id="KW-1185">Reference proteome</keyword>